<feature type="non-terminal residue" evidence="2">
    <location>
        <position position="1"/>
    </location>
</feature>
<proteinExistence type="predicted"/>
<name>A0A0B6ZI51_9EUPU</name>
<gene>
    <name evidence="2" type="primary">ORF62995</name>
</gene>
<sequence length="149" mass="16543">VVSNVANFCTNRNTTEVINSISKTISVSNSILSEQKANINKLTPERSEQNCSDQINMHLKDKVVNQHISLTTISTDISIDQDFNKSLQGTSVDNSCSNKKQIESLSSERDLNIVTSFSSINSEPNDRSLHEDMNSLTYLSNSEPECLDD</sequence>
<evidence type="ECO:0000256" key="1">
    <source>
        <dbReference type="SAM" id="MobiDB-lite"/>
    </source>
</evidence>
<organism evidence="2">
    <name type="scientific">Arion vulgaris</name>
    <dbReference type="NCBI Taxonomy" id="1028688"/>
    <lineage>
        <taxon>Eukaryota</taxon>
        <taxon>Metazoa</taxon>
        <taxon>Spiralia</taxon>
        <taxon>Lophotrochozoa</taxon>
        <taxon>Mollusca</taxon>
        <taxon>Gastropoda</taxon>
        <taxon>Heterobranchia</taxon>
        <taxon>Euthyneura</taxon>
        <taxon>Panpulmonata</taxon>
        <taxon>Eupulmonata</taxon>
        <taxon>Stylommatophora</taxon>
        <taxon>Helicina</taxon>
        <taxon>Arionoidea</taxon>
        <taxon>Arionidae</taxon>
        <taxon>Arion</taxon>
    </lineage>
</organism>
<accession>A0A0B6ZI51</accession>
<feature type="region of interest" description="Disordered" evidence="1">
    <location>
        <begin position="122"/>
        <end position="149"/>
    </location>
</feature>
<feature type="compositionally biased region" description="Polar residues" evidence="1">
    <location>
        <begin position="134"/>
        <end position="143"/>
    </location>
</feature>
<dbReference type="EMBL" id="HACG01020676">
    <property type="protein sequence ID" value="CEK67541.1"/>
    <property type="molecule type" value="Transcribed_RNA"/>
</dbReference>
<dbReference type="AlphaFoldDB" id="A0A0B6ZI51"/>
<protein>
    <submittedName>
        <fullName evidence="2">Uncharacterized protein</fullName>
    </submittedName>
</protein>
<feature type="non-terminal residue" evidence="2">
    <location>
        <position position="149"/>
    </location>
</feature>
<feature type="compositionally biased region" description="Basic and acidic residues" evidence="1">
    <location>
        <begin position="124"/>
        <end position="133"/>
    </location>
</feature>
<evidence type="ECO:0000313" key="2">
    <source>
        <dbReference type="EMBL" id="CEK67541.1"/>
    </source>
</evidence>
<reference evidence="2" key="1">
    <citation type="submission" date="2014-12" db="EMBL/GenBank/DDBJ databases">
        <title>Insight into the proteome of Arion vulgaris.</title>
        <authorList>
            <person name="Aradska J."/>
            <person name="Bulat T."/>
            <person name="Smidak R."/>
            <person name="Sarate P."/>
            <person name="Gangsoo J."/>
            <person name="Sialana F."/>
            <person name="Bilban M."/>
            <person name="Lubec G."/>
        </authorList>
    </citation>
    <scope>NUCLEOTIDE SEQUENCE</scope>
    <source>
        <tissue evidence="2">Skin</tissue>
    </source>
</reference>